<evidence type="ECO:0000256" key="9">
    <source>
        <dbReference type="ARBA" id="ARBA00023139"/>
    </source>
</evidence>
<evidence type="ECO:0000256" key="2">
    <source>
        <dbReference type="ARBA" id="ARBA00004117"/>
    </source>
</evidence>
<dbReference type="GO" id="GO:0003774">
    <property type="term" value="F:cytoskeletal motor activity"/>
    <property type="evidence" value="ECO:0007669"/>
    <property type="project" value="InterPro"/>
</dbReference>
<dbReference type="PRINTS" id="PR01008">
    <property type="entry name" value="FLGLRINGFLGH"/>
</dbReference>
<keyword evidence="10" id="KW-0975">Bacterial flagellum</keyword>
<dbReference type="AlphaFoldDB" id="A0A1M5IV33"/>
<evidence type="ECO:0000256" key="4">
    <source>
        <dbReference type="ARBA" id="ARBA00004635"/>
    </source>
</evidence>
<dbReference type="OrthoDB" id="9789463at2"/>
<name>A0A1M5IV33_9ALTE</name>
<dbReference type="Pfam" id="PF02107">
    <property type="entry name" value="FlgH"/>
    <property type="match status" value="1"/>
</dbReference>
<keyword evidence="14" id="KW-0282">Flagellum</keyword>
<organism evidence="14 15">
    <name type="scientific">Marisediminitalea aggregata</name>
    <dbReference type="NCBI Taxonomy" id="634436"/>
    <lineage>
        <taxon>Bacteria</taxon>
        <taxon>Pseudomonadati</taxon>
        <taxon>Pseudomonadota</taxon>
        <taxon>Gammaproteobacteria</taxon>
        <taxon>Alteromonadales</taxon>
        <taxon>Alteromonadaceae</taxon>
        <taxon>Marisediminitalea</taxon>
    </lineage>
</organism>
<evidence type="ECO:0000313" key="14">
    <source>
        <dbReference type="EMBL" id="SHG32131.1"/>
    </source>
</evidence>
<dbReference type="PROSITE" id="PS51257">
    <property type="entry name" value="PROKAR_LIPOPROTEIN"/>
    <property type="match status" value="1"/>
</dbReference>
<evidence type="ECO:0000256" key="5">
    <source>
        <dbReference type="ARBA" id="ARBA00006929"/>
    </source>
</evidence>
<keyword evidence="9" id="KW-0564">Palmitate</keyword>
<evidence type="ECO:0000256" key="1">
    <source>
        <dbReference type="ARBA" id="ARBA00002591"/>
    </source>
</evidence>
<evidence type="ECO:0000313" key="15">
    <source>
        <dbReference type="Proteomes" id="UP000184520"/>
    </source>
</evidence>
<gene>
    <name evidence="14" type="ORF">SAMN05216361_1821</name>
</gene>
<reference evidence="15" key="1">
    <citation type="submission" date="2016-11" db="EMBL/GenBank/DDBJ databases">
        <authorList>
            <person name="Varghese N."/>
            <person name="Submissions S."/>
        </authorList>
    </citation>
    <scope>NUCLEOTIDE SEQUENCE [LARGE SCALE GENOMIC DNA]</scope>
    <source>
        <strain evidence="15">CGMCC 1.8995</strain>
    </source>
</reference>
<sequence>MFSTRSTGITLISVMLFACTQTPNVEEQIVASSATNPLVEQRSAKVDDTEPVPDDPRYRPIHMTPVQAVTAPTGSLFNPDNAVELYKLHHNFRIGDMILIELNERTQSRKSLDYRMDKSTSMELGPVAVNAGPIVLTEGKVAANHEQESEFDSSANTAQSNELEGDITVYVTDILPNRNLAVSGEKWITLNKGQEYVRFSGEIRIADISADNTVDSSKVGNARIEYSGKGELQDNQQSTLIGTLFSIFN</sequence>
<evidence type="ECO:0000256" key="10">
    <source>
        <dbReference type="ARBA" id="ARBA00023143"/>
    </source>
</evidence>
<dbReference type="GO" id="GO:0009279">
    <property type="term" value="C:cell outer membrane"/>
    <property type="evidence" value="ECO:0007669"/>
    <property type="project" value="UniProtKB-SubCell"/>
</dbReference>
<proteinExistence type="inferred from homology"/>
<dbReference type="STRING" id="634436.SAMN05216361_1821"/>
<evidence type="ECO:0000256" key="3">
    <source>
        <dbReference type="ARBA" id="ARBA00004442"/>
    </source>
</evidence>
<accession>A0A1M5IV33</accession>
<dbReference type="InterPro" id="IPR000527">
    <property type="entry name" value="Flag_Lring"/>
</dbReference>
<protein>
    <submittedName>
        <fullName evidence="14">Flagellar L-ring protein FlgH</fullName>
    </submittedName>
</protein>
<comment type="subcellular location">
    <subcellularLocation>
        <location evidence="2">Bacterial flagellum basal body</location>
    </subcellularLocation>
    <subcellularLocation>
        <location evidence="3">Cell outer membrane</location>
    </subcellularLocation>
    <subcellularLocation>
        <location evidence="4">Membrane</location>
        <topology evidence="4">Lipid-anchor</topology>
    </subcellularLocation>
</comment>
<dbReference type="EMBL" id="FQWD01000003">
    <property type="protein sequence ID" value="SHG32131.1"/>
    <property type="molecule type" value="Genomic_DNA"/>
</dbReference>
<keyword evidence="14" id="KW-0969">Cilium</keyword>
<comment type="function">
    <text evidence="1">Assembles around the rod to form the L-ring and probably protects the motor/basal body from shearing forces during rotation.</text>
</comment>
<dbReference type="PANTHER" id="PTHR34933">
    <property type="entry name" value="FLAGELLAR L-RING PROTEIN"/>
    <property type="match status" value="1"/>
</dbReference>
<dbReference type="PANTHER" id="PTHR34933:SF1">
    <property type="entry name" value="FLAGELLAR L-RING PROTEIN"/>
    <property type="match status" value="1"/>
</dbReference>
<keyword evidence="14" id="KW-0966">Cell projection</keyword>
<keyword evidence="8" id="KW-0472">Membrane</keyword>
<evidence type="ECO:0000256" key="6">
    <source>
        <dbReference type="ARBA" id="ARBA00011439"/>
    </source>
</evidence>
<dbReference type="GO" id="GO:0071973">
    <property type="term" value="P:bacterial-type flagellum-dependent cell motility"/>
    <property type="evidence" value="ECO:0007669"/>
    <property type="project" value="InterPro"/>
</dbReference>
<evidence type="ECO:0000256" key="12">
    <source>
        <dbReference type="ARBA" id="ARBA00023288"/>
    </source>
</evidence>
<keyword evidence="11" id="KW-0998">Cell outer membrane</keyword>
<comment type="subunit">
    <text evidence="6">The basal body constitutes a major portion of the flagellar organelle and consists of four rings (L,P,S, and M) mounted on a central rod.</text>
</comment>
<keyword evidence="7" id="KW-0732">Signal</keyword>
<dbReference type="Proteomes" id="UP000184520">
    <property type="component" value="Unassembled WGS sequence"/>
</dbReference>
<comment type="similarity">
    <text evidence="5">Belongs to the FlgH family.</text>
</comment>
<evidence type="ECO:0000256" key="8">
    <source>
        <dbReference type="ARBA" id="ARBA00023136"/>
    </source>
</evidence>
<dbReference type="RefSeq" id="WP_073321290.1">
    <property type="nucleotide sequence ID" value="NZ_FQWD01000003.1"/>
</dbReference>
<evidence type="ECO:0000256" key="7">
    <source>
        <dbReference type="ARBA" id="ARBA00022729"/>
    </source>
</evidence>
<evidence type="ECO:0000256" key="11">
    <source>
        <dbReference type="ARBA" id="ARBA00023237"/>
    </source>
</evidence>
<evidence type="ECO:0000256" key="13">
    <source>
        <dbReference type="SAM" id="MobiDB-lite"/>
    </source>
</evidence>
<keyword evidence="15" id="KW-1185">Reference proteome</keyword>
<feature type="compositionally biased region" description="Basic and acidic residues" evidence="13">
    <location>
        <begin position="42"/>
        <end position="58"/>
    </location>
</feature>
<feature type="region of interest" description="Disordered" evidence="13">
    <location>
        <begin position="40"/>
        <end position="60"/>
    </location>
</feature>
<keyword evidence="12" id="KW-0449">Lipoprotein</keyword>
<dbReference type="GO" id="GO:0009427">
    <property type="term" value="C:bacterial-type flagellum basal body, distal rod, L ring"/>
    <property type="evidence" value="ECO:0007669"/>
    <property type="project" value="InterPro"/>
</dbReference>